<gene>
    <name evidence="1" type="ORF">NDU88_001904</name>
</gene>
<comment type="caution">
    <text evidence="1">The sequence shown here is derived from an EMBL/GenBank/DDBJ whole genome shotgun (WGS) entry which is preliminary data.</text>
</comment>
<name>A0AAV7LCU1_PLEWA</name>
<dbReference type="Proteomes" id="UP001066276">
    <property type="component" value="Chromosome 11"/>
</dbReference>
<evidence type="ECO:0000313" key="2">
    <source>
        <dbReference type="Proteomes" id="UP001066276"/>
    </source>
</evidence>
<dbReference type="EMBL" id="JANPWB010000015">
    <property type="protein sequence ID" value="KAJ1088749.1"/>
    <property type="molecule type" value="Genomic_DNA"/>
</dbReference>
<keyword evidence="2" id="KW-1185">Reference proteome</keyword>
<proteinExistence type="predicted"/>
<sequence>MKDTPELGAETSEAAEAAFWAKITVLAQARTANWAIQTMMYQGVVPFVAPKTRHQETNLLCRSTKTPVWLP</sequence>
<evidence type="ECO:0000313" key="1">
    <source>
        <dbReference type="EMBL" id="KAJ1088749.1"/>
    </source>
</evidence>
<protein>
    <submittedName>
        <fullName evidence="1">Uncharacterized protein</fullName>
    </submittedName>
</protein>
<dbReference type="AlphaFoldDB" id="A0AAV7LCU1"/>
<reference evidence="1" key="1">
    <citation type="journal article" date="2022" name="bioRxiv">
        <title>Sequencing and chromosome-scale assembly of the giantPleurodeles waltlgenome.</title>
        <authorList>
            <person name="Brown T."/>
            <person name="Elewa A."/>
            <person name="Iarovenko S."/>
            <person name="Subramanian E."/>
            <person name="Araus A.J."/>
            <person name="Petzold A."/>
            <person name="Susuki M."/>
            <person name="Suzuki K.-i.T."/>
            <person name="Hayashi T."/>
            <person name="Toyoda A."/>
            <person name="Oliveira C."/>
            <person name="Osipova E."/>
            <person name="Leigh N.D."/>
            <person name="Simon A."/>
            <person name="Yun M.H."/>
        </authorList>
    </citation>
    <scope>NUCLEOTIDE SEQUENCE</scope>
    <source>
        <strain evidence="1">20211129_DDA</strain>
        <tissue evidence="1">Liver</tissue>
    </source>
</reference>
<accession>A0AAV7LCU1</accession>
<organism evidence="1 2">
    <name type="scientific">Pleurodeles waltl</name>
    <name type="common">Iberian ribbed newt</name>
    <dbReference type="NCBI Taxonomy" id="8319"/>
    <lineage>
        <taxon>Eukaryota</taxon>
        <taxon>Metazoa</taxon>
        <taxon>Chordata</taxon>
        <taxon>Craniata</taxon>
        <taxon>Vertebrata</taxon>
        <taxon>Euteleostomi</taxon>
        <taxon>Amphibia</taxon>
        <taxon>Batrachia</taxon>
        <taxon>Caudata</taxon>
        <taxon>Salamandroidea</taxon>
        <taxon>Salamandridae</taxon>
        <taxon>Pleurodelinae</taxon>
        <taxon>Pleurodeles</taxon>
    </lineage>
</organism>